<keyword evidence="1" id="KW-1133">Transmembrane helix</keyword>
<feature type="transmembrane region" description="Helical" evidence="1">
    <location>
        <begin position="43"/>
        <end position="61"/>
    </location>
</feature>
<organism evidence="2 3">
    <name type="scientific">Phenylobacterium conjunctum</name>
    <dbReference type="NCBI Taxonomy" id="1298959"/>
    <lineage>
        <taxon>Bacteria</taxon>
        <taxon>Pseudomonadati</taxon>
        <taxon>Pseudomonadota</taxon>
        <taxon>Alphaproteobacteria</taxon>
        <taxon>Caulobacterales</taxon>
        <taxon>Caulobacteraceae</taxon>
        <taxon>Phenylobacterium</taxon>
    </lineage>
</organism>
<dbReference type="Proteomes" id="UP001597216">
    <property type="component" value="Unassembled WGS sequence"/>
</dbReference>
<proteinExistence type="predicted"/>
<evidence type="ECO:0008006" key="4">
    <source>
        <dbReference type="Google" id="ProtNLM"/>
    </source>
</evidence>
<accession>A0ABW3T8M0</accession>
<evidence type="ECO:0000256" key="1">
    <source>
        <dbReference type="SAM" id="Phobius"/>
    </source>
</evidence>
<dbReference type="RefSeq" id="WP_257817739.1">
    <property type="nucleotide sequence ID" value="NZ_JBHTLQ010000108.1"/>
</dbReference>
<protein>
    <recommendedName>
        <fullName evidence="4">SPW repeat-containing protein</fullName>
    </recommendedName>
</protein>
<evidence type="ECO:0000313" key="2">
    <source>
        <dbReference type="EMBL" id="MFD1193015.1"/>
    </source>
</evidence>
<keyword evidence="1" id="KW-0472">Membrane</keyword>
<keyword evidence="1" id="KW-0812">Transmembrane</keyword>
<feature type="transmembrane region" description="Helical" evidence="1">
    <location>
        <begin position="20"/>
        <end position="37"/>
    </location>
</feature>
<evidence type="ECO:0000313" key="3">
    <source>
        <dbReference type="Proteomes" id="UP001597216"/>
    </source>
</evidence>
<sequence length="126" mass="13378">MGKCDAVGGAKDWASDTRAFIALWALPGAAMLAALLLEPTLRAAVWAGMLVWMGFACLLNARRCGRIHCRVTGPYLLAMAGLVVAYAAGAAPFGPHGWSFLGGATLIGFVVLWWGSERLWGKFGRP</sequence>
<feature type="transmembrane region" description="Helical" evidence="1">
    <location>
        <begin position="73"/>
        <end position="91"/>
    </location>
</feature>
<feature type="transmembrane region" description="Helical" evidence="1">
    <location>
        <begin position="97"/>
        <end position="115"/>
    </location>
</feature>
<gene>
    <name evidence="2" type="ORF">ACFQ27_20710</name>
</gene>
<comment type="caution">
    <text evidence="2">The sequence shown here is derived from an EMBL/GenBank/DDBJ whole genome shotgun (WGS) entry which is preliminary data.</text>
</comment>
<name>A0ABW3T8M0_9CAUL</name>
<keyword evidence="3" id="KW-1185">Reference proteome</keyword>
<dbReference type="EMBL" id="JBHTLQ010000108">
    <property type="protein sequence ID" value="MFD1193015.1"/>
    <property type="molecule type" value="Genomic_DNA"/>
</dbReference>
<reference evidence="3" key="1">
    <citation type="journal article" date="2019" name="Int. J. Syst. Evol. Microbiol.">
        <title>The Global Catalogue of Microorganisms (GCM) 10K type strain sequencing project: providing services to taxonomists for standard genome sequencing and annotation.</title>
        <authorList>
            <consortium name="The Broad Institute Genomics Platform"/>
            <consortium name="The Broad Institute Genome Sequencing Center for Infectious Disease"/>
            <person name="Wu L."/>
            <person name="Ma J."/>
        </authorList>
    </citation>
    <scope>NUCLEOTIDE SEQUENCE [LARGE SCALE GENOMIC DNA]</scope>
    <source>
        <strain evidence="3">CCUG 55074</strain>
    </source>
</reference>